<keyword evidence="10" id="KW-0472">Membrane</keyword>
<evidence type="ECO:0000256" key="3">
    <source>
        <dbReference type="ARBA" id="ARBA00022553"/>
    </source>
</evidence>
<feature type="transmembrane region" description="Helical" evidence="10">
    <location>
        <begin position="76"/>
        <end position="94"/>
    </location>
</feature>
<accession>A0ABW7QRU3</accession>
<dbReference type="Pfam" id="PF13796">
    <property type="entry name" value="Sensor"/>
    <property type="match status" value="1"/>
</dbReference>
<evidence type="ECO:0000256" key="1">
    <source>
        <dbReference type="ARBA" id="ARBA00000085"/>
    </source>
</evidence>
<dbReference type="SUPFAM" id="SSF55874">
    <property type="entry name" value="ATPase domain of HSP90 chaperone/DNA topoisomerase II/histidine kinase"/>
    <property type="match status" value="1"/>
</dbReference>
<evidence type="ECO:0000256" key="8">
    <source>
        <dbReference type="ARBA" id="ARBA00023012"/>
    </source>
</evidence>
<feature type="domain" description="Signal transduction histidine kinase subgroup 3 dimerisation and phosphoacceptor" evidence="11">
    <location>
        <begin position="292"/>
        <end position="357"/>
    </location>
</feature>
<sequence length="480" mass="51644">MATEYGQGHGQDYGQEYGRMDRSEFRGSEFRGSEFPESEFRGPEYRGSGLDKRRPRLPAGLRAPIEARAWKEFGHVLLSLPISLVTFTFAVTMLSLGVGLLITFIGIPVLAAGLAACRGFGTLERVRARALLGVEVANPEPLRPKNGGGPMGWMGAVLKSGVSWRHVLYAVLHMPWAIFSFTVSVAFWTYGWAMLTYPLWQWLFPVYGGQDGIQLYGDDGHRILIDNPFEIGVTALTGLLITLATPWIIRALTTVDRVMVVGLLGPSSLATRVVELESDRGVVVDTAAADLRRIERDLHDGAQARLVALAMDLGLAKEKLAEDPEAAARMVDEAHGEVKVALQELRDLARGIHPAVLTDRGLDAALSALAARCTVPVQVEVDLPARPAAAIEGIAYFTVSELLQNISKHARASRGSVDVWKVENRLMLQVTDDGAGGADVTGGSGLAGLAERLDAVDGILVVDSPVGGPTAVTAELPWRA</sequence>
<evidence type="ECO:0000256" key="6">
    <source>
        <dbReference type="ARBA" id="ARBA00022777"/>
    </source>
</evidence>
<feature type="domain" description="Putative sensor" evidence="12">
    <location>
        <begin position="75"/>
        <end position="264"/>
    </location>
</feature>
<evidence type="ECO:0000256" key="4">
    <source>
        <dbReference type="ARBA" id="ARBA00022679"/>
    </source>
</evidence>
<proteinExistence type="predicted"/>
<keyword evidence="10" id="KW-0812">Transmembrane</keyword>
<dbReference type="Pfam" id="PF07730">
    <property type="entry name" value="HisKA_3"/>
    <property type="match status" value="1"/>
</dbReference>
<keyword evidence="8" id="KW-0902">Two-component regulatory system</keyword>
<dbReference type="RefSeq" id="WP_397713673.1">
    <property type="nucleotide sequence ID" value="NZ_JBIRGN010000004.1"/>
</dbReference>
<evidence type="ECO:0000256" key="9">
    <source>
        <dbReference type="SAM" id="MobiDB-lite"/>
    </source>
</evidence>
<keyword evidence="3" id="KW-0597">Phosphoprotein</keyword>
<reference evidence="13 14" key="1">
    <citation type="submission" date="2024-10" db="EMBL/GenBank/DDBJ databases">
        <title>The Natural Products Discovery Center: Release of the First 8490 Sequenced Strains for Exploring Actinobacteria Biosynthetic Diversity.</title>
        <authorList>
            <person name="Kalkreuter E."/>
            <person name="Kautsar S.A."/>
            <person name="Yang D."/>
            <person name="Bader C.D."/>
            <person name="Teijaro C.N."/>
            <person name="Fluegel L."/>
            <person name="Davis C.M."/>
            <person name="Simpson J.R."/>
            <person name="Lauterbach L."/>
            <person name="Steele A.D."/>
            <person name="Gui C."/>
            <person name="Meng S."/>
            <person name="Li G."/>
            <person name="Viehrig K."/>
            <person name="Ye F."/>
            <person name="Su P."/>
            <person name="Kiefer A.F."/>
            <person name="Nichols A."/>
            <person name="Cepeda A.J."/>
            <person name="Yan W."/>
            <person name="Fan B."/>
            <person name="Jiang Y."/>
            <person name="Adhikari A."/>
            <person name="Zheng C.-J."/>
            <person name="Schuster L."/>
            <person name="Cowan T.M."/>
            <person name="Smanski M.J."/>
            <person name="Chevrette M.G."/>
            <person name="De Carvalho L.P.S."/>
            <person name="Shen B."/>
        </authorList>
    </citation>
    <scope>NUCLEOTIDE SEQUENCE [LARGE SCALE GENOMIC DNA]</scope>
    <source>
        <strain evidence="13 14">NPDC017990</strain>
    </source>
</reference>
<evidence type="ECO:0000256" key="10">
    <source>
        <dbReference type="SAM" id="Phobius"/>
    </source>
</evidence>
<dbReference type="InterPro" id="IPR050482">
    <property type="entry name" value="Sensor_HK_TwoCompSys"/>
</dbReference>
<dbReference type="CDD" id="cd16917">
    <property type="entry name" value="HATPase_UhpB-NarQ-NarX-like"/>
    <property type="match status" value="1"/>
</dbReference>
<protein>
    <recommendedName>
        <fullName evidence="2">histidine kinase</fullName>
        <ecNumber evidence="2">2.7.13.3</ecNumber>
    </recommendedName>
</protein>
<dbReference type="PANTHER" id="PTHR24421:SF10">
    <property type="entry name" value="NITRATE_NITRITE SENSOR PROTEIN NARQ"/>
    <property type="match status" value="1"/>
</dbReference>
<dbReference type="InterPro" id="IPR036890">
    <property type="entry name" value="HATPase_C_sf"/>
</dbReference>
<dbReference type="Gene3D" id="1.20.5.1930">
    <property type="match status" value="1"/>
</dbReference>
<evidence type="ECO:0000256" key="5">
    <source>
        <dbReference type="ARBA" id="ARBA00022741"/>
    </source>
</evidence>
<feature type="transmembrane region" description="Helical" evidence="10">
    <location>
        <begin position="100"/>
        <end position="121"/>
    </location>
</feature>
<keyword evidence="14" id="KW-1185">Reference proteome</keyword>
<keyword evidence="7" id="KW-0067">ATP-binding</keyword>
<evidence type="ECO:0000313" key="14">
    <source>
        <dbReference type="Proteomes" id="UP001610818"/>
    </source>
</evidence>
<name>A0ABW7QRU3_9ACTN</name>
<feature type="transmembrane region" description="Helical" evidence="10">
    <location>
        <begin position="167"/>
        <end position="190"/>
    </location>
</feature>
<comment type="caution">
    <text evidence="13">The sequence shown here is derived from an EMBL/GenBank/DDBJ whole genome shotgun (WGS) entry which is preliminary data.</text>
</comment>
<dbReference type="Gene3D" id="3.30.565.10">
    <property type="entry name" value="Histidine kinase-like ATPase, C-terminal domain"/>
    <property type="match status" value="1"/>
</dbReference>
<dbReference type="InterPro" id="IPR011712">
    <property type="entry name" value="Sig_transdc_His_kin_sub3_dim/P"/>
</dbReference>
<evidence type="ECO:0000259" key="12">
    <source>
        <dbReference type="Pfam" id="PF13796"/>
    </source>
</evidence>
<evidence type="ECO:0000256" key="2">
    <source>
        <dbReference type="ARBA" id="ARBA00012438"/>
    </source>
</evidence>
<keyword evidence="10" id="KW-1133">Transmembrane helix</keyword>
<dbReference type="PANTHER" id="PTHR24421">
    <property type="entry name" value="NITRATE/NITRITE SENSOR PROTEIN NARX-RELATED"/>
    <property type="match status" value="1"/>
</dbReference>
<keyword evidence="6 13" id="KW-0418">Kinase</keyword>
<organism evidence="13 14">
    <name type="scientific">Streptomyces longisporoflavus</name>
    <dbReference type="NCBI Taxonomy" id="28044"/>
    <lineage>
        <taxon>Bacteria</taxon>
        <taxon>Bacillati</taxon>
        <taxon>Actinomycetota</taxon>
        <taxon>Actinomycetes</taxon>
        <taxon>Kitasatosporales</taxon>
        <taxon>Streptomycetaceae</taxon>
        <taxon>Streptomyces</taxon>
    </lineage>
</organism>
<gene>
    <name evidence="13" type="ORF">ACH4F9_21005</name>
</gene>
<comment type="catalytic activity">
    <reaction evidence="1">
        <text>ATP + protein L-histidine = ADP + protein N-phospho-L-histidine.</text>
        <dbReference type="EC" id="2.7.13.3"/>
    </reaction>
</comment>
<evidence type="ECO:0000259" key="11">
    <source>
        <dbReference type="Pfam" id="PF07730"/>
    </source>
</evidence>
<keyword evidence="4" id="KW-0808">Transferase</keyword>
<dbReference type="InterPro" id="IPR025828">
    <property type="entry name" value="Put_sensor_dom"/>
</dbReference>
<dbReference type="EMBL" id="JBIRGQ010000004">
    <property type="protein sequence ID" value="MFH8547487.1"/>
    <property type="molecule type" value="Genomic_DNA"/>
</dbReference>
<dbReference type="EC" id="2.7.13.3" evidence="2"/>
<evidence type="ECO:0000313" key="13">
    <source>
        <dbReference type="EMBL" id="MFH8547487.1"/>
    </source>
</evidence>
<feature type="region of interest" description="Disordered" evidence="9">
    <location>
        <begin position="28"/>
        <end position="51"/>
    </location>
</feature>
<feature type="transmembrane region" description="Helical" evidence="10">
    <location>
        <begin position="231"/>
        <end position="249"/>
    </location>
</feature>
<dbReference type="Proteomes" id="UP001610818">
    <property type="component" value="Unassembled WGS sequence"/>
</dbReference>
<keyword evidence="5" id="KW-0547">Nucleotide-binding</keyword>
<evidence type="ECO:0000256" key="7">
    <source>
        <dbReference type="ARBA" id="ARBA00022840"/>
    </source>
</evidence>
<dbReference type="GO" id="GO:0016301">
    <property type="term" value="F:kinase activity"/>
    <property type="evidence" value="ECO:0007669"/>
    <property type="project" value="UniProtKB-KW"/>
</dbReference>